<evidence type="ECO:0000313" key="2">
    <source>
        <dbReference type="EMBL" id="AFM25000.1"/>
    </source>
</evidence>
<dbReference type="PANTHER" id="PTHR37689:SF1">
    <property type="entry name" value="PROTEIN FDHE"/>
    <property type="match status" value="1"/>
</dbReference>
<accession>I4C609</accession>
<dbReference type="PATRIC" id="fig|706587.4.peg.2652"/>
<dbReference type="EMBL" id="CP003360">
    <property type="protein sequence ID" value="AFM25000.1"/>
    <property type="molecule type" value="Genomic_DNA"/>
</dbReference>
<dbReference type="InterPro" id="IPR024064">
    <property type="entry name" value="FdhE-like_sf"/>
</dbReference>
<name>I4C609_DESTA</name>
<dbReference type="HOGENOM" id="CLU_071015_1_0_7"/>
<evidence type="ECO:0000259" key="1">
    <source>
        <dbReference type="Pfam" id="PF24859"/>
    </source>
</evidence>
<dbReference type="Gene3D" id="3.90.1670.10">
    <property type="entry name" value="FdhE-like domain"/>
    <property type="match status" value="1"/>
</dbReference>
<dbReference type="GO" id="GO:0051604">
    <property type="term" value="P:protein maturation"/>
    <property type="evidence" value="ECO:0007669"/>
    <property type="project" value="TreeGrafter"/>
</dbReference>
<dbReference type="GO" id="GO:0005829">
    <property type="term" value="C:cytosol"/>
    <property type="evidence" value="ECO:0007669"/>
    <property type="project" value="TreeGrafter"/>
</dbReference>
<dbReference type="GO" id="GO:0008199">
    <property type="term" value="F:ferric iron binding"/>
    <property type="evidence" value="ECO:0007669"/>
    <property type="project" value="TreeGrafter"/>
</dbReference>
<dbReference type="KEGG" id="dti:Desti_2313"/>
<feature type="domain" description="FdhE central" evidence="1">
    <location>
        <begin position="179"/>
        <end position="214"/>
    </location>
</feature>
<organism evidence="2 3">
    <name type="scientific">Desulfomonile tiedjei (strain ATCC 49306 / DSM 6799 / DCB-1)</name>
    <dbReference type="NCBI Taxonomy" id="706587"/>
    <lineage>
        <taxon>Bacteria</taxon>
        <taxon>Pseudomonadati</taxon>
        <taxon>Thermodesulfobacteriota</taxon>
        <taxon>Desulfomonilia</taxon>
        <taxon>Desulfomonilales</taxon>
        <taxon>Desulfomonilaceae</taxon>
        <taxon>Desulfomonile</taxon>
    </lineage>
</organism>
<dbReference type="AlphaFoldDB" id="I4C609"/>
<dbReference type="PANTHER" id="PTHR37689">
    <property type="entry name" value="PROTEIN FDHE"/>
    <property type="match status" value="1"/>
</dbReference>
<dbReference type="eggNOG" id="COG3058">
    <property type="taxonomic scope" value="Bacteria"/>
</dbReference>
<dbReference type="Proteomes" id="UP000006055">
    <property type="component" value="Chromosome"/>
</dbReference>
<dbReference type="InterPro" id="IPR006452">
    <property type="entry name" value="Formate_DH_accessory"/>
</dbReference>
<dbReference type="CDD" id="cd16341">
    <property type="entry name" value="FdhE"/>
    <property type="match status" value="1"/>
</dbReference>
<gene>
    <name evidence="2" type="ordered locus">Desti_2313</name>
</gene>
<protein>
    <submittedName>
        <fullName evidence="2">Uncharacterized protein involved in formate dehydrogenase formation</fullName>
    </submittedName>
</protein>
<evidence type="ECO:0000313" key="3">
    <source>
        <dbReference type="Proteomes" id="UP000006055"/>
    </source>
</evidence>
<reference evidence="2" key="1">
    <citation type="submission" date="2012-06" db="EMBL/GenBank/DDBJ databases">
        <title>Complete sequence of chromosome of Desulfomonile tiedjei DSM 6799.</title>
        <authorList>
            <consortium name="US DOE Joint Genome Institute (JGI-PGF)"/>
            <person name="Lucas S."/>
            <person name="Copeland A."/>
            <person name="Lapidus A."/>
            <person name="Glavina del Rio T."/>
            <person name="Dalin E."/>
            <person name="Tice H."/>
            <person name="Bruce D."/>
            <person name="Goodwin L."/>
            <person name="Pitluck S."/>
            <person name="Peters L."/>
            <person name="Ovchinnikova G."/>
            <person name="Zeytun A."/>
            <person name="Lu M."/>
            <person name="Kyrpides N."/>
            <person name="Mavromatis K."/>
            <person name="Ivanova N."/>
            <person name="Brettin T."/>
            <person name="Detter J.C."/>
            <person name="Han C."/>
            <person name="Larimer F."/>
            <person name="Land M."/>
            <person name="Hauser L."/>
            <person name="Markowitz V."/>
            <person name="Cheng J.-F."/>
            <person name="Hugenholtz P."/>
            <person name="Woyke T."/>
            <person name="Wu D."/>
            <person name="Spring S."/>
            <person name="Schroeder M."/>
            <person name="Brambilla E."/>
            <person name="Klenk H.-P."/>
            <person name="Eisen J.A."/>
        </authorList>
    </citation>
    <scope>NUCLEOTIDE SEQUENCE</scope>
    <source>
        <strain evidence="2">DSM 6799</strain>
    </source>
</reference>
<keyword evidence="3" id="KW-1185">Reference proteome</keyword>
<dbReference type="RefSeq" id="WP_014810143.1">
    <property type="nucleotide sequence ID" value="NC_018025.1"/>
</dbReference>
<dbReference type="OrthoDB" id="9811074at2"/>
<sequence length="297" mass="33876">MTGSTSSDQATRIRRAIDRMRKELPQLSEIFDAFEDLSAEQEAFRTILPNNNEKEYVIDPGQFRDGLPLLRKEDFTVDFSYLRQAADRMIPAMIKGFPSIQQQLELLDKALRRNDSFLLKSLAVMPVGTDTELETLAARLQMDSGILKFTMLQLVKPFAAKQAEMAAVSLDALSWQKGYCPVCGSWPELGFLEGKEGRRWLRCSFCSHEWTFMRTKCPFCETDDHEKMELYFSEERSHERAELCYQCMRYLVSIDLRDLADDVVREVASLGLVYLDILAQEKGFSPASMSATLLASG</sequence>
<dbReference type="SUPFAM" id="SSF144020">
    <property type="entry name" value="FdhE-like"/>
    <property type="match status" value="1"/>
</dbReference>
<dbReference type="InterPro" id="IPR056797">
    <property type="entry name" value="FdhE_central"/>
</dbReference>
<dbReference type="Pfam" id="PF24859">
    <property type="entry name" value="FdhE_central"/>
    <property type="match status" value="1"/>
</dbReference>
<proteinExistence type="predicted"/>
<dbReference type="STRING" id="706587.Desti_2313"/>